<comment type="caution">
    <text evidence="3">The sequence shown here is derived from an EMBL/GenBank/DDBJ whole genome shotgun (WGS) entry which is preliminary data.</text>
</comment>
<keyword evidence="2" id="KW-0812">Transmembrane</keyword>
<feature type="transmembrane region" description="Helical" evidence="2">
    <location>
        <begin position="127"/>
        <end position="148"/>
    </location>
</feature>
<dbReference type="EMBL" id="SEOQ01000324">
    <property type="protein sequence ID" value="TFY65622.1"/>
    <property type="molecule type" value="Genomic_DNA"/>
</dbReference>
<feature type="transmembrane region" description="Helical" evidence="2">
    <location>
        <begin position="230"/>
        <end position="253"/>
    </location>
</feature>
<feature type="transmembrane region" description="Helical" evidence="2">
    <location>
        <begin position="277"/>
        <end position="300"/>
    </location>
</feature>
<name>A0A4Y9YTX9_9AGAM</name>
<feature type="transmembrane region" description="Helical" evidence="2">
    <location>
        <begin position="6"/>
        <end position="29"/>
    </location>
</feature>
<evidence type="ECO:0000313" key="3">
    <source>
        <dbReference type="EMBL" id="TFY65622.1"/>
    </source>
</evidence>
<keyword evidence="4" id="KW-1185">Reference proteome</keyword>
<feature type="non-terminal residue" evidence="3">
    <location>
        <position position="1"/>
    </location>
</feature>
<feature type="transmembrane region" description="Helical" evidence="2">
    <location>
        <begin position="191"/>
        <end position="209"/>
    </location>
</feature>
<evidence type="ECO:0000256" key="2">
    <source>
        <dbReference type="SAM" id="Phobius"/>
    </source>
</evidence>
<dbReference type="Proteomes" id="UP000298327">
    <property type="component" value="Unassembled WGS sequence"/>
</dbReference>
<evidence type="ECO:0008006" key="5">
    <source>
        <dbReference type="Google" id="ProtNLM"/>
    </source>
</evidence>
<gene>
    <name evidence="3" type="ORF">EVG20_g5467</name>
</gene>
<feature type="transmembrane region" description="Helical" evidence="2">
    <location>
        <begin position="95"/>
        <end position="115"/>
    </location>
</feature>
<reference evidence="3 4" key="1">
    <citation type="submission" date="2019-02" db="EMBL/GenBank/DDBJ databases">
        <title>Genome sequencing of the rare red list fungi Dentipellis fragilis.</title>
        <authorList>
            <person name="Buettner E."/>
            <person name="Kellner H."/>
        </authorList>
    </citation>
    <scope>NUCLEOTIDE SEQUENCE [LARGE SCALE GENOMIC DNA]</scope>
    <source>
        <strain evidence="3 4">DSM 105465</strain>
    </source>
</reference>
<protein>
    <recommendedName>
        <fullName evidence="5">G-protein coupled receptors family 1 profile domain-containing protein</fullName>
    </recommendedName>
</protein>
<proteinExistence type="predicted"/>
<sequence>IEISQLWATSVLYGLYVALFGGSIYVLVYKRPNAYHMGSSVALFLLTTAYMGISLARILAEPTVTSNSSIADGNTAVPCVPGTSERLHEATLGNLFSAILIVLTSCTNFIADGVLIYRCVVLWPRRLGHCIGILLGLLLLAETATGIAESYYEVQFYFLERQQTPQSEGTLPPKWIELSNILDSFGTSNTILTLVVNILAMIFIASRIWSMARQLEKTLGRGAGVRYRAAMSMIIESGSLISATQLIVTYINFIDSVLIYSVRHDLFGDLLQRSPAVLFQGLIGDIGQMLLVIAPTLIIVRVGMGQGFDSVMETMHEHRASQGVRETQVKSIRFAEHRSTTTGISNLASIDAIIPDKAPVSDGDTHTVDSGSEYSNVSGHAEGQEGEKTSEVALSIV</sequence>
<keyword evidence="2" id="KW-0472">Membrane</keyword>
<keyword evidence="2" id="KW-1133">Transmembrane helix</keyword>
<evidence type="ECO:0000313" key="4">
    <source>
        <dbReference type="Proteomes" id="UP000298327"/>
    </source>
</evidence>
<feature type="compositionally biased region" description="Polar residues" evidence="1">
    <location>
        <begin position="368"/>
        <end position="378"/>
    </location>
</feature>
<dbReference type="AlphaFoldDB" id="A0A4Y9YTX9"/>
<organism evidence="3 4">
    <name type="scientific">Dentipellis fragilis</name>
    <dbReference type="NCBI Taxonomy" id="205917"/>
    <lineage>
        <taxon>Eukaryota</taxon>
        <taxon>Fungi</taxon>
        <taxon>Dikarya</taxon>
        <taxon>Basidiomycota</taxon>
        <taxon>Agaricomycotina</taxon>
        <taxon>Agaricomycetes</taxon>
        <taxon>Russulales</taxon>
        <taxon>Hericiaceae</taxon>
        <taxon>Dentipellis</taxon>
    </lineage>
</organism>
<evidence type="ECO:0000256" key="1">
    <source>
        <dbReference type="SAM" id="MobiDB-lite"/>
    </source>
</evidence>
<dbReference type="OrthoDB" id="3341077at2759"/>
<accession>A0A4Y9YTX9</accession>
<feature type="region of interest" description="Disordered" evidence="1">
    <location>
        <begin position="359"/>
        <end position="397"/>
    </location>
</feature>
<feature type="transmembrane region" description="Helical" evidence="2">
    <location>
        <begin position="41"/>
        <end position="60"/>
    </location>
</feature>